<dbReference type="RefSeq" id="WP_093523773.1">
    <property type="nucleotide sequence ID" value="NZ_FOIJ01000012.1"/>
</dbReference>
<evidence type="ECO:0000313" key="3">
    <source>
        <dbReference type="EMBL" id="SEU26177.1"/>
    </source>
</evidence>
<evidence type="ECO:0000313" key="4">
    <source>
        <dbReference type="Proteomes" id="UP000199181"/>
    </source>
</evidence>
<gene>
    <name evidence="3" type="ORF">SAMN05443639_11254</name>
</gene>
<evidence type="ECO:0000259" key="2">
    <source>
        <dbReference type="Pfam" id="PF00248"/>
    </source>
</evidence>
<feature type="domain" description="NADP-dependent oxidoreductase" evidence="2">
    <location>
        <begin position="16"/>
        <end position="74"/>
    </location>
</feature>
<dbReference type="Gene3D" id="3.20.20.100">
    <property type="entry name" value="NADP-dependent oxidoreductase domain"/>
    <property type="match status" value="1"/>
</dbReference>
<dbReference type="AlphaFoldDB" id="A0A1I0KMF6"/>
<name>A0A1I0KMF6_9BACT</name>
<protein>
    <submittedName>
        <fullName evidence="3">Aldo/keto reductase family protein</fullName>
    </submittedName>
</protein>
<dbReference type="GO" id="GO:0016491">
    <property type="term" value="F:oxidoreductase activity"/>
    <property type="evidence" value="ECO:0007669"/>
    <property type="project" value="UniProtKB-KW"/>
</dbReference>
<organism evidence="3 4">
    <name type="scientific">Stigmatella erecta</name>
    <dbReference type="NCBI Taxonomy" id="83460"/>
    <lineage>
        <taxon>Bacteria</taxon>
        <taxon>Pseudomonadati</taxon>
        <taxon>Myxococcota</taxon>
        <taxon>Myxococcia</taxon>
        <taxon>Myxococcales</taxon>
        <taxon>Cystobacterineae</taxon>
        <taxon>Archangiaceae</taxon>
        <taxon>Stigmatella</taxon>
    </lineage>
</organism>
<dbReference type="PANTHER" id="PTHR43625">
    <property type="entry name" value="AFLATOXIN B1 ALDEHYDE REDUCTASE"/>
    <property type="match status" value="1"/>
</dbReference>
<keyword evidence="1" id="KW-0560">Oxidoreductase</keyword>
<keyword evidence="4" id="KW-1185">Reference proteome</keyword>
<dbReference type="InterPro" id="IPR023210">
    <property type="entry name" value="NADP_OxRdtase_dom"/>
</dbReference>
<dbReference type="SUPFAM" id="SSF51430">
    <property type="entry name" value="NAD(P)-linked oxidoreductase"/>
    <property type="match status" value="1"/>
</dbReference>
<dbReference type="GO" id="GO:0005737">
    <property type="term" value="C:cytoplasm"/>
    <property type="evidence" value="ECO:0007669"/>
    <property type="project" value="TreeGrafter"/>
</dbReference>
<sequence length="94" mass="9886">MHKRPLGKSGLEVSALEFGAMGLGANLGPATGKQEAIALLRMAVERGVTFFDTAEAYGPFTHGELVGEALAPRSASRWTLCQQAWRAGPSTSTP</sequence>
<dbReference type="Proteomes" id="UP000199181">
    <property type="component" value="Unassembled WGS sequence"/>
</dbReference>
<dbReference type="Pfam" id="PF00248">
    <property type="entry name" value="Aldo_ket_red"/>
    <property type="match status" value="1"/>
</dbReference>
<dbReference type="PANTHER" id="PTHR43625:SF77">
    <property type="entry name" value="ALDO-KETO REDUCTASE"/>
    <property type="match status" value="1"/>
</dbReference>
<evidence type="ECO:0000256" key="1">
    <source>
        <dbReference type="ARBA" id="ARBA00023002"/>
    </source>
</evidence>
<accession>A0A1I0KMF6</accession>
<dbReference type="InterPro" id="IPR050791">
    <property type="entry name" value="Aldo-Keto_reductase"/>
</dbReference>
<dbReference type="InterPro" id="IPR036812">
    <property type="entry name" value="NAD(P)_OxRdtase_dom_sf"/>
</dbReference>
<proteinExistence type="predicted"/>
<dbReference type="EMBL" id="FOIJ01000012">
    <property type="protein sequence ID" value="SEU26177.1"/>
    <property type="molecule type" value="Genomic_DNA"/>
</dbReference>
<reference evidence="4" key="1">
    <citation type="submission" date="2016-10" db="EMBL/GenBank/DDBJ databases">
        <authorList>
            <person name="Varghese N."/>
            <person name="Submissions S."/>
        </authorList>
    </citation>
    <scope>NUCLEOTIDE SEQUENCE [LARGE SCALE GENOMIC DNA]</scope>
    <source>
        <strain evidence="4">DSM 16858</strain>
    </source>
</reference>